<dbReference type="PANTHER" id="PTHR34980">
    <property type="entry name" value="INNER MEMBRANE PROTEIN-RELATED-RELATED"/>
    <property type="match status" value="1"/>
</dbReference>
<dbReference type="EMBL" id="CYPU01000016">
    <property type="protein sequence ID" value="CUH46677.1"/>
    <property type="molecule type" value="Genomic_DNA"/>
</dbReference>
<name>A0A0P1ECG0_9RHOB</name>
<evidence type="ECO:0000313" key="4">
    <source>
        <dbReference type="Proteomes" id="UP000050783"/>
    </source>
</evidence>
<gene>
    <name evidence="2" type="primary">yhaH_1</name>
    <name evidence="3" type="synonym">yhaH_3</name>
    <name evidence="2" type="ORF">RUA4292_00843</name>
    <name evidence="3" type="ORF">RUA4292_03857</name>
</gene>
<protein>
    <submittedName>
        <fullName evidence="2">Inner membrane protein YhaH</fullName>
    </submittedName>
</protein>
<sequence length="171" mass="18804">MGFVEAVKTCLSKYFQFSGRAIRSEYWWFFLFVVLVSAALAVLDTILLGTDPETGQGSQVLSFVFQLAVLIPMLAAGWRRLHDTGRPGWYLLLPMALSITTLFVMRGGVAFFSVLEQGTENPDALRGPAAVLGMTGIVVVSILQLVLSVLMIWWLTRPSQEGANEYGEPVS</sequence>
<dbReference type="OrthoDB" id="9812349at2"/>
<evidence type="ECO:0000313" key="3">
    <source>
        <dbReference type="EMBL" id="CUH49660.1"/>
    </source>
</evidence>
<dbReference type="Proteomes" id="UP000050783">
    <property type="component" value="Unassembled WGS sequence"/>
</dbReference>
<feature type="transmembrane region" description="Helical" evidence="1">
    <location>
        <begin position="90"/>
        <end position="112"/>
    </location>
</feature>
<evidence type="ECO:0000256" key="1">
    <source>
        <dbReference type="SAM" id="Phobius"/>
    </source>
</evidence>
<dbReference type="PANTHER" id="PTHR34980:SF2">
    <property type="entry name" value="INNER MEMBRANE PROTEIN YHAH-RELATED"/>
    <property type="match status" value="1"/>
</dbReference>
<keyword evidence="1" id="KW-1133">Transmembrane helix</keyword>
<dbReference type="InterPro" id="IPR008523">
    <property type="entry name" value="DUF805"/>
</dbReference>
<reference evidence="2 4" key="1">
    <citation type="submission" date="2015-09" db="EMBL/GenBank/DDBJ databases">
        <authorList>
            <consortium name="Swine Surveillance"/>
        </authorList>
    </citation>
    <scope>NUCLEOTIDE SEQUENCE [LARGE SCALE GENOMIC DNA]</scope>
    <source>
        <strain evidence="2 4">CECT 4292</strain>
    </source>
</reference>
<accession>A0A0P1ECG0</accession>
<dbReference type="AlphaFoldDB" id="A0A0P1ECG0"/>
<evidence type="ECO:0000313" key="2">
    <source>
        <dbReference type="EMBL" id="CUH46677.1"/>
    </source>
</evidence>
<dbReference type="GeneID" id="55494997"/>
<proteinExistence type="predicted"/>
<dbReference type="GO" id="GO:0005886">
    <property type="term" value="C:plasma membrane"/>
    <property type="evidence" value="ECO:0007669"/>
    <property type="project" value="TreeGrafter"/>
</dbReference>
<dbReference type="EMBL" id="CYPU01000071">
    <property type="protein sequence ID" value="CUH49660.1"/>
    <property type="molecule type" value="Genomic_DNA"/>
</dbReference>
<organism evidence="2 4">
    <name type="scientific">Ruegeria atlantica</name>
    <dbReference type="NCBI Taxonomy" id="81569"/>
    <lineage>
        <taxon>Bacteria</taxon>
        <taxon>Pseudomonadati</taxon>
        <taxon>Pseudomonadota</taxon>
        <taxon>Alphaproteobacteria</taxon>
        <taxon>Rhodobacterales</taxon>
        <taxon>Roseobacteraceae</taxon>
        <taxon>Ruegeria</taxon>
    </lineage>
</organism>
<keyword evidence="1" id="KW-0472">Membrane</keyword>
<keyword evidence="1" id="KW-0812">Transmembrane</keyword>
<feature type="transmembrane region" description="Helical" evidence="1">
    <location>
        <begin position="60"/>
        <end position="78"/>
    </location>
</feature>
<feature type="transmembrane region" description="Helical" evidence="1">
    <location>
        <begin position="26"/>
        <end position="48"/>
    </location>
</feature>
<feature type="transmembrane region" description="Helical" evidence="1">
    <location>
        <begin position="132"/>
        <end position="155"/>
    </location>
</feature>
<dbReference type="RefSeq" id="WP_058276460.1">
    <property type="nucleotide sequence ID" value="NZ_CYPU01000016.1"/>
</dbReference>
<dbReference type="Pfam" id="PF05656">
    <property type="entry name" value="DUF805"/>
    <property type="match status" value="1"/>
</dbReference>